<evidence type="ECO:0000313" key="3">
    <source>
        <dbReference type="Proteomes" id="UP001152523"/>
    </source>
</evidence>
<name>A0AAV0D7U7_9ASTE</name>
<feature type="non-terminal residue" evidence="2">
    <location>
        <position position="178"/>
    </location>
</feature>
<dbReference type="PANTHER" id="PTHR34222">
    <property type="entry name" value="GAG_PRE-INTEGRS DOMAIN-CONTAINING PROTEIN"/>
    <property type="match status" value="1"/>
</dbReference>
<proteinExistence type="predicted"/>
<keyword evidence="3" id="KW-1185">Reference proteome</keyword>
<dbReference type="Proteomes" id="UP001152523">
    <property type="component" value="Unassembled WGS sequence"/>
</dbReference>
<reference evidence="2" key="1">
    <citation type="submission" date="2022-07" db="EMBL/GenBank/DDBJ databases">
        <authorList>
            <person name="Macas J."/>
            <person name="Novak P."/>
            <person name="Neumann P."/>
        </authorList>
    </citation>
    <scope>NUCLEOTIDE SEQUENCE</scope>
</reference>
<comment type="caution">
    <text evidence="2">The sequence shown here is derived from an EMBL/GenBank/DDBJ whole genome shotgun (WGS) entry which is preliminary data.</text>
</comment>
<dbReference type="PANTHER" id="PTHR34222:SF94">
    <property type="entry name" value="CCHC-TYPE DOMAIN-CONTAINING PROTEIN"/>
    <property type="match status" value="1"/>
</dbReference>
<organism evidence="2 3">
    <name type="scientific">Cuscuta epithymum</name>
    <dbReference type="NCBI Taxonomy" id="186058"/>
    <lineage>
        <taxon>Eukaryota</taxon>
        <taxon>Viridiplantae</taxon>
        <taxon>Streptophyta</taxon>
        <taxon>Embryophyta</taxon>
        <taxon>Tracheophyta</taxon>
        <taxon>Spermatophyta</taxon>
        <taxon>Magnoliopsida</taxon>
        <taxon>eudicotyledons</taxon>
        <taxon>Gunneridae</taxon>
        <taxon>Pentapetalae</taxon>
        <taxon>asterids</taxon>
        <taxon>lamiids</taxon>
        <taxon>Solanales</taxon>
        <taxon>Convolvulaceae</taxon>
        <taxon>Cuscuteae</taxon>
        <taxon>Cuscuta</taxon>
        <taxon>Cuscuta subgen. Cuscuta</taxon>
    </lineage>
</organism>
<dbReference type="EMBL" id="CAMAPF010000075">
    <property type="protein sequence ID" value="CAH9093368.1"/>
    <property type="molecule type" value="Genomic_DNA"/>
</dbReference>
<feature type="region of interest" description="Disordered" evidence="1">
    <location>
        <begin position="151"/>
        <end position="178"/>
    </location>
</feature>
<protein>
    <submittedName>
        <fullName evidence="2">Uncharacterized protein</fullName>
    </submittedName>
</protein>
<evidence type="ECO:0000313" key="2">
    <source>
        <dbReference type="EMBL" id="CAH9093368.1"/>
    </source>
</evidence>
<dbReference type="AlphaFoldDB" id="A0AAV0D7U7"/>
<evidence type="ECO:0000256" key="1">
    <source>
        <dbReference type="SAM" id="MobiDB-lite"/>
    </source>
</evidence>
<gene>
    <name evidence="2" type="ORF">CEPIT_LOCUS12470</name>
</gene>
<accession>A0AAV0D7U7</accession>
<sequence length="178" mass="19969">MSVDHYYTMLMGLYDELYRLKPLPVCTCSNCTCNIVGKIEAERAEERLHQFLVGIDDELYGTVRSNLLSQDPLPNVDRAYQAFVQEETSRAAIREKTVAADVHAFALPMDRSAKGRVEKSDRPRPTCSHCKQKGHEVGSCFKLHGYPDWWEDRNRHKSTPTGRGGGVSTNAVAATLLP</sequence>